<reference evidence="3" key="1">
    <citation type="journal article" date="2024" name="IScience">
        <title>Strigolactones Initiate the Formation of Haustorium-like Structures in Castilleja.</title>
        <authorList>
            <person name="Buerger M."/>
            <person name="Peterson D."/>
            <person name="Chory J."/>
        </authorList>
    </citation>
    <scope>NUCLEOTIDE SEQUENCE [LARGE SCALE GENOMIC DNA]</scope>
</reference>
<keyword evidence="3" id="KW-1185">Reference proteome</keyword>
<feature type="region of interest" description="Disordered" evidence="1">
    <location>
        <begin position="1"/>
        <end position="21"/>
    </location>
</feature>
<evidence type="ECO:0000313" key="2">
    <source>
        <dbReference type="EMBL" id="KAL3642496.1"/>
    </source>
</evidence>
<dbReference type="EMBL" id="JAVIJP010000016">
    <property type="protein sequence ID" value="KAL3642496.1"/>
    <property type="molecule type" value="Genomic_DNA"/>
</dbReference>
<accession>A0ABD3DLG5</accession>
<proteinExistence type="predicted"/>
<dbReference type="AlphaFoldDB" id="A0ABD3DLG5"/>
<sequence>MAANQSNGAGWPRNVVNPDGSPADIQWSEEFECYTVNGVLAPVPLSCVPLDNDEMTPARAPGSHSRVNVEANEHQHQHPSFGESSRRSKKSTKKDVVHPMVFKLSKFLNDREKYLLELFEPDRGTTTLYRVAFAKKTTWEVSVTTPKSRSHVDIVQPVSEDPTPTIFQKGCDLPLSERLVGWTYKKNIRNNGKEEKFYYHRNKLYRSFCSLATFIIYANVAAKDLRLTWT</sequence>
<comment type="caution">
    <text evidence="2">The sequence shown here is derived from an EMBL/GenBank/DDBJ whole genome shotgun (WGS) entry which is preliminary data.</text>
</comment>
<feature type="region of interest" description="Disordered" evidence="1">
    <location>
        <begin position="54"/>
        <end position="94"/>
    </location>
</feature>
<dbReference type="Proteomes" id="UP001632038">
    <property type="component" value="Unassembled WGS sequence"/>
</dbReference>
<evidence type="ECO:0000313" key="3">
    <source>
        <dbReference type="Proteomes" id="UP001632038"/>
    </source>
</evidence>
<protein>
    <submittedName>
        <fullName evidence="2">Uncharacterized protein</fullName>
    </submittedName>
</protein>
<name>A0ABD3DLG5_9LAMI</name>
<evidence type="ECO:0000256" key="1">
    <source>
        <dbReference type="SAM" id="MobiDB-lite"/>
    </source>
</evidence>
<gene>
    <name evidence="2" type="ORF">CASFOL_013311</name>
</gene>
<organism evidence="2 3">
    <name type="scientific">Castilleja foliolosa</name>
    <dbReference type="NCBI Taxonomy" id="1961234"/>
    <lineage>
        <taxon>Eukaryota</taxon>
        <taxon>Viridiplantae</taxon>
        <taxon>Streptophyta</taxon>
        <taxon>Embryophyta</taxon>
        <taxon>Tracheophyta</taxon>
        <taxon>Spermatophyta</taxon>
        <taxon>Magnoliopsida</taxon>
        <taxon>eudicotyledons</taxon>
        <taxon>Gunneridae</taxon>
        <taxon>Pentapetalae</taxon>
        <taxon>asterids</taxon>
        <taxon>lamiids</taxon>
        <taxon>Lamiales</taxon>
        <taxon>Orobanchaceae</taxon>
        <taxon>Pedicularideae</taxon>
        <taxon>Castillejinae</taxon>
        <taxon>Castilleja</taxon>
    </lineage>
</organism>